<feature type="transmembrane region" description="Helical" evidence="8">
    <location>
        <begin position="304"/>
        <end position="322"/>
    </location>
</feature>
<dbReference type="AlphaFoldDB" id="A0A5K7X2K7"/>
<evidence type="ECO:0000256" key="5">
    <source>
        <dbReference type="ARBA" id="ARBA00022692"/>
    </source>
</evidence>
<dbReference type="InterPro" id="IPR045863">
    <property type="entry name" value="CorA_TM1_TM2"/>
</dbReference>
<reference evidence="11" key="1">
    <citation type="submission" date="2019-10" db="EMBL/GenBank/DDBJ databases">
        <title>Lacipirellula parvula gen. nov., sp. nov., representing a lineage of planctomycetes widespread in freshwater anoxic habitats, and description of the family Lacipirellulaceae.</title>
        <authorList>
            <person name="Dedysh S.N."/>
            <person name="Kulichevskaya I.S."/>
            <person name="Beletsky A.V."/>
            <person name="Rakitin A.L."/>
            <person name="Mardanov A.V."/>
            <person name="Ivanova A.A."/>
            <person name="Saltykova V.X."/>
            <person name="Rijpstra W.I.C."/>
            <person name="Sinninghe Damste J.S."/>
            <person name="Ravin N.V."/>
        </authorList>
    </citation>
    <scope>NUCLEOTIDE SEQUENCE [LARGE SCALE GENOMIC DNA]</scope>
    <source>
        <strain evidence="11">PX69</strain>
    </source>
</reference>
<evidence type="ECO:0000256" key="1">
    <source>
        <dbReference type="ARBA" id="ARBA00004651"/>
    </source>
</evidence>
<feature type="compositionally biased region" description="Basic residues" evidence="9">
    <location>
        <begin position="1"/>
        <end position="27"/>
    </location>
</feature>
<comment type="subcellular location">
    <subcellularLocation>
        <location evidence="1">Cell membrane</location>
        <topology evidence="1">Multi-pass membrane protein</topology>
    </subcellularLocation>
    <subcellularLocation>
        <location evidence="8">Membrane</location>
        <topology evidence="8">Multi-pass membrane protein</topology>
    </subcellularLocation>
</comment>
<dbReference type="SUPFAM" id="SSF143865">
    <property type="entry name" value="CorA soluble domain-like"/>
    <property type="match status" value="1"/>
</dbReference>
<dbReference type="SUPFAM" id="SSF144083">
    <property type="entry name" value="Magnesium transport protein CorA, transmembrane region"/>
    <property type="match status" value="1"/>
</dbReference>
<keyword evidence="5 8" id="KW-0812">Transmembrane</keyword>
<evidence type="ECO:0000256" key="2">
    <source>
        <dbReference type="ARBA" id="ARBA00009765"/>
    </source>
</evidence>
<proteinExistence type="inferred from homology"/>
<keyword evidence="8" id="KW-0406">Ion transport</keyword>
<dbReference type="EMBL" id="AP021861">
    <property type="protein sequence ID" value="BBO30884.1"/>
    <property type="molecule type" value="Genomic_DNA"/>
</dbReference>
<keyword evidence="11" id="KW-1185">Reference proteome</keyword>
<evidence type="ECO:0000256" key="7">
    <source>
        <dbReference type="ARBA" id="ARBA00023136"/>
    </source>
</evidence>
<keyword evidence="3 8" id="KW-0813">Transport</keyword>
<dbReference type="InterPro" id="IPR002523">
    <property type="entry name" value="MgTranspt_CorA/ZnTranspt_ZntB"/>
</dbReference>
<dbReference type="Pfam" id="PF01544">
    <property type="entry name" value="CorA"/>
    <property type="match status" value="1"/>
</dbReference>
<dbReference type="CDD" id="cd12828">
    <property type="entry name" value="TmCorA-like_1"/>
    <property type="match status" value="1"/>
</dbReference>
<feature type="region of interest" description="Disordered" evidence="9">
    <location>
        <begin position="1"/>
        <end position="31"/>
    </location>
</feature>
<dbReference type="RefSeq" id="WP_152097134.1">
    <property type="nucleotide sequence ID" value="NZ_AP021861.1"/>
</dbReference>
<dbReference type="GO" id="GO:0015087">
    <property type="term" value="F:cobalt ion transmembrane transporter activity"/>
    <property type="evidence" value="ECO:0007669"/>
    <property type="project" value="UniProtKB-UniRule"/>
</dbReference>
<dbReference type="Gene3D" id="3.30.460.20">
    <property type="entry name" value="CorA soluble domain-like"/>
    <property type="match status" value="1"/>
</dbReference>
<dbReference type="GO" id="GO:0005886">
    <property type="term" value="C:plasma membrane"/>
    <property type="evidence" value="ECO:0007669"/>
    <property type="project" value="UniProtKB-SubCell"/>
</dbReference>
<dbReference type="InterPro" id="IPR045861">
    <property type="entry name" value="CorA_cytoplasmic_dom"/>
</dbReference>
<keyword evidence="7 8" id="KW-0472">Membrane</keyword>
<evidence type="ECO:0000256" key="6">
    <source>
        <dbReference type="ARBA" id="ARBA00022989"/>
    </source>
</evidence>
<sequence>MSKKSKNGANHRARQRKRFDHTIHPHTRPGTVIVPEGALAPLLHVTAYGPDQIVEKRNATIAQIRELRNKYPVMWIDAVGLGDAALIEEMGELLGLHRLSLEDMATVPQRSKVEDYPHHLFAVTQIPTYNGDLCLEQVSMFAGKGFVLSWREHAGNCFDIVRKRLQVTNGTTRSSGVDYLLYALVDAVIDSYFPVLEQLGEVFDELDDRVEADSEPACIAQMRDLRHDVRQLRRIVWPLRDAIDDLVRSPPEQITQETLIHFRDCHDHAVQIMDTLENYRDAGSDLRDYYATSISNRMNETIKVLTIISTIFMPLSFIAGVYGMNFDAHESGWDMPELRWKYGYPFAMGLMAVVALGQLWFFRRRGWIGKGKQRGKSVDEG</sequence>
<evidence type="ECO:0000313" key="10">
    <source>
        <dbReference type="EMBL" id="BBO30884.1"/>
    </source>
</evidence>
<evidence type="ECO:0000256" key="3">
    <source>
        <dbReference type="ARBA" id="ARBA00022448"/>
    </source>
</evidence>
<dbReference type="Proteomes" id="UP000326837">
    <property type="component" value="Chromosome"/>
</dbReference>
<comment type="similarity">
    <text evidence="2 8">Belongs to the CorA metal ion transporter (MIT) (TC 1.A.35) family.</text>
</comment>
<dbReference type="InterPro" id="IPR004488">
    <property type="entry name" value="Mg/Co-transport_prot_CorA"/>
</dbReference>
<dbReference type="KEGG" id="lpav:PLANPX_0496"/>
<dbReference type="GO" id="GO:0000287">
    <property type="term" value="F:magnesium ion binding"/>
    <property type="evidence" value="ECO:0007669"/>
    <property type="project" value="TreeGrafter"/>
</dbReference>
<dbReference type="GO" id="GO:0050897">
    <property type="term" value="F:cobalt ion binding"/>
    <property type="evidence" value="ECO:0007669"/>
    <property type="project" value="TreeGrafter"/>
</dbReference>
<dbReference type="GO" id="GO:0015095">
    <property type="term" value="F:magnesium ion transmembrane transporter activity"/>
    <property type="evidence" value="ECO:0007669"/>
    <property type="project" value="UniProtKB-UniRule"/>
</dbReference>
<dbReference type="Gene3D" id="1.20.58.340">
    <property type="entry name" value="Magnesium transport protein CorA, transmembrane region"/>
    <property type="match status" value="2"/>
</dbReference>
<organism evidence="10 11">
    <name type="scientific">Lacipirellula parvula</name>
    <dbReference type="NCBI Taxonomy" id="2650471"/>
    <lineage>
        <taxon>Bacteria</taxon>
        <taxon>Pseudomonadati</taxon>
        <taxon>Planctomycetota</taxon>
        <taxon>Planctomycetia</taxon>
        <taxon>Pirellulales</taxon>
        <taxon>Lacipirellulaceae</taxon>
        <taxon>Lacipirellula</taxon>
    </lineage>
</organism>
<keyword evidence="4 8" id="KW-1003">Cell membrane</keyword>
<evidence type="ECO:0000256" key="9">
    <source>
        <dbReference type="SAM" id="MobiDB-lite"/>
    </source>
</evidence>
<evidence type="ECO:0000256" key="4">
    <source>
        <dbReference type="ARBA" id="ARBA00022475"/>
    </source>
</evidence>
<evidence type="ECO:0000313" key="11">
    <source>
        <dbReference type="Proteomes" id="UP000326837"/>
    </source>
</evidence>
<feature type="transmembrane region" description="Helical" evidence="8">
    <location>
        <begin position="342"/>
        <end position="362"/>
    </location>
</feature>
<comment type="function">
    <text evidence="8">Mediates influx of magnesium ions.</text>
</comment>
<dbReference type="PANTHER" id="PTHR46494:SF1">
    <property type="entry name" value="CORA FAMILY METAL ION TRANSPORTER (EUROFUNG)"/>
    <property type="match status" value="1"/>
</dbReference>
<dbReference type="FunFam" id="1.20.58.340:FF:000012">
    <property type="entry name" value="Magnesium transport protein CorA"/>
    <property type="match status" value="1"/>
</dbReference>
<evidence type="ECO:0000256" key="8">
    <source>
        <dbReference type="RuleBase" id="RU362010"/>
    </source>
</evidence>
<protein>
    <recommendedName>
        <fullName evidence="8">Magnesium transport protein CorA</fullName>
    </recommendedName>
</protein>
<gene>
    <name evidence="8" type="primary">corA</name>
    <name evidence="10" type="ORF">PLANPX_0496</name>
</gene>
<dbReference type="NCBIfam" id="TIGR00383">
    <property type="entry name" value="corA"/>
    <property type="match status" value="1"/>
</dbReference>
<keyword evidence="8" id="KW-0460">Magnesium</keyword>
<keyword evidence="6 8" id="KW-1133">Transmembrane helix</keyword>
<dbReference type="PANTHER" id="PTHR46494">
    <property type="entry name" value="CORA FAMILY METAL ION TRANSPORTER (EUROFUNG)"/>
    <property type="match status" value="1"/>
</dbReference>
<name>A0A5K7X2K7_9BACT</name>
<accession>A0A5K7X2K7</accession>